<feature type="transmembrane region" description="Helical" evidence="5">
    <location>
        <begin position="107"/>
        <end position="125"/>
    </location>
</feature>
<dbReference type="InterPro" id="IPR049453">
    <property type="entry name" value="Memb_transporter_dom"/>
</dbReference>
<proteinExistence type="predicted"/>
<evidence type="ECO:0000313" key="8">
    <source>
        <dbReference type="Proteomes" id="UP000249066"/>
    </source>
</evidence>
<dbReference type="Proteomes" id="UP000249066">
    <property type="component" value="Unassembled WGS sequence"/>
</dbReference>
<feature type="transmembrane region" description="Helical" evidence="5">
    <location>
        <begin position="209"/>
        <end position="226"/>
    </location>
</feature>
<name>A0A2W5ADP5_9SPHN</name>
<sequence length="352" mass="36963">MTLDDRFIARIITGLEPVASVLLAILLAHLLGATNISWAAFAGYAVIRGLASETLTRGVRRFGGTIAGGLLALVIVPLAAPYWPLAAGALFIIGAASIYAALTTHHAYAWLFVGLTFAMVLLDKVDMPGAGVPAFVQTRIIETAAGTFACVVVSLISSATLRRLWPGTASAAPTPVRWHADAARHAVEGGLALATLAILSHWLAIPALAQGAISIMAVMVVPLSDVGDNNLKPVTTRLIHRLIGCALGGAFALVWLLLAKGATAPLIAGTMTGVFIGRWIETGNPAYRYIGFQFAFAVLITLVPDNYAHAEIGPGIERLTGVVIGMLILEPILILSYLLRGKARRSEPETPA</sequence>
<evidence type="ECO:0000256" key="1">
    <source>
        <dbReference type="ARBA" id="ARBA00004141"/>
    </source>
</evidence>
<evidence type="ECO:0000256" key="3">
    <source>
        <dbReference type="ARBA" id="ARBA00022989"/>
    </source>
</evidence>
<dbReference type="EMBL" id="QFNN01000009">
    <property type="protein sequence ID" value="PZO91422.1"/>
    <property type="molecule type" value="Genomic_DNA"/>
</dbReference>
<feature type="transmembrane region" description="Helical" evidence="5">
    <location>
        <begin position="238"/>
        <end position="258"/>
    </location>
</feature>
<reference evidence="7 8" key="1">
    <citation type="submission" date="2017-08" db="EMBL/GenBank/DDBJ databases">
        <title>Infants hospitalized years apart are colonized by the same room-sourced microbial strains.</title>
        <authorList>
            <person name="Brooks B."/>
            <person name="Olm M.R."/>
            <person name="Firek B.A."/>
            <person name="Baker R."/>
            <person name="Thomas B.C."/>
            <person name="Morowitz M.J."/>
            <person name="Banfield J.F."/>
        </authorList>
    </citation>
    <scope>NUCLEOTIDE SEQUENCE [LARGE SCALE GENOMIC DNA]</scope>
    <source>
        <strain evidence="7">S2_018_000_R2_101</strain>
    </source>
</reference>
<protein>
    <recommendedName>
        <fullName evidence="6">Integral membrane bound transporter domain-containing protein</fullName>
    </recommendedName>
</protein>
<accession>A0A2W5ADP5</accession>
<feature type="transmembrane region" description="Helical" evidence="5">
    <location>
        <begin position="20"/>
        <end position="47"/>
    </location>
</feature>
<feature type="domain" description="Integral membrane bound transporter" evidence="6">
    <location>
        <begin position="23"/>
        <end position="152"/>
    </location>
</feature>
<feature type="transmembrane region" description="Helical" evidence="5">
    <location>
        <begin position="59"/>
        <end position="76"/>
    </location>
</feature>
<organism evidence="7 8">
    <name type="scientific">Sphingomonas sanxanigenens</name>
    <dbReference type="NCBI Taxonomy" id="397260"/>
    <lineage>
        <taxon>Bacteria</taxon>
        <taxon>Pseudomonadati</taxon>
        <taxon>Pseudomonadota</taxon>
        <taxon>Alphaproteobacteria</taxon>
        <taxon>Sphingomonadales</taxon>
        <taxon>Sphingomonadaceae</taxon>
        <taxon>Sphingomonas</taxon>
    </lineage>
</organism>
<evidence type="ECO:0000259" key="6">
    <source>
        <dbReference type="Pfam" id="PF13515"/>
    </source>
</evidence>
<gene>
    <name evidence="7" type="ORF">DI623_03190</name>
</gene>
<feature type="transmembrane region" description="Helical" evidence="5">
    <location>
        <begin position="287"/>
        <end position="307"/>
    </location>
</feature>
<feature type="domain" description="Integral membrane bound transporter" evidence="6">
    <location>
        <begin position="198"/>
        <end position="328"/>
    </location>
</feature>
<comment type="subcellular location">
    <subcellularLocation>
        <location evidence="1">Membrane</location>
        <topology evidence="1">Multi-pass membrane protein</topology>
    </subcellularLocation>
</comment>
<feature type="transmembrane region" description="Helical" evidence="5">
    <location>
        <begin position="319"/>
        <end position="339"/>
    </location>
</feature>
<evidence type="ECO:0000256" key="5">
    <source>
        <dbReference type="SAM" id="Phobius"/>
    </source>
</evidence>
<dbReference type="Pfam" id="PF13515">
    <property type="entry name" value="FUSC_2"/>
    <property type="match status" value="2"/>
</dbReference>
<feature type="transmembrane region" description="Helical" evidence="5">
    <location>
        <begin position="264"/>
        <end position="280"/>
    </location>
</feature>
<comment type="caution">
    <text evidence="7">The sequence shown here is derived from an EMBL/GenBank/DDBJ whole genome shotgun (WGS) entry which is preliminary data.</text>
</comment>
<keyword evidence="2 5" id="KW-0812">Transmembrane</keyword>
<evidence type="ECO:0000256" key="4">
    <source>
        <dbReference type="ARBA" id="ARBA00023136"/>
    </source>
</evidence>
<dbReference type="AlphaFoldDB" id="A0A2W5ADP5"/>
<evidence type="ECO:0000313" key="7">
    <source>
        <dbReference type="EMBL" id="PZO91422.1"/>
    </source>
</evidence>
<dbReference type="GO" id="GO:0016020">
    <property type="term" value="C:membrane"/>
    <property type="evidence" value="ECO:0007669"/>
    <property type="project" value="UniProtKB-SubCell"/>
</dbReference>
<feature type="transmembrane region" description="Helical" evidence="5">
    <location>
        <begin position="145"/>
        <end position="165"/>
    </location>
</feature>
<keyword evidence="4 5" id="KW-0472">Membrane</keyword>
<keyword evidence="3 5" id="KW-1133">Transmembrane helix</keyword>
<evidence type="ECO:0000256" key="2">
    <source>
        <dbReference type="ARBA" id="ARBA00022692"/>
    </source>
</evidence>